<proteinExistence type="predicted"/>
<feature type="domain" description="Histidine kinase" evidence="8">
    <location>
        <begin position="512"/>
        <end position="719"/>
    </location>
</feature>
<dbReference type="InterPro" id="IPR003594">
    <property type="entry name" value="HATPase_dom"/>
</dbReference>
<evidence type="ECO:0000259" key="8">
    <source>
        <dbReference type="PROSITE" id="PS50109"/>
    </source>
</evidence>
<dbReference type="InterPro" id="IPR005467">
    <property type="entry name" value="His_kinase_dom"/>
</dbReference>
<keyword evidence="4" id="KW-0418">Kinase</keyword>
<sequence>MGAKRASGSARIEEQIVIAWKRYADRKAQGCQRVAEGVCYLSPRPCPFDARPDFETRFAQDCLHCSRMQDAAEQVHPLPGGAAGAIPTLGLLFHLLEEEARMVRVEHQDGLEEEGVRYRTAGFLFRSIPFMHVALTHGRIGRLLLAAIGGAFAEELDTILLLRIVPDGTALELAGSYRRADRAEPDAPLHTALDLEAFEEQGGFDGEVFARLREERLPLDQDRDLLADAVFDGRASSIASPQRELRLPDRVAESLPDGPLAILPLFGRERVLGVLLVSQSAGYAGWTSDQVELLSAIAAQAGIAFEGNAVLDVARRRGAAVRAAIDFSRAAVRPARPETRAELALKVLLSATQAGGGVAWIKREDGSAELAHVHGVDAGATQDLSKLGAWIIQWFEADGKPLVADVVSEDPRFSGFMPEDWRCLLAAPIHETNRISGALVVCNKAGGTQEVPAAFDPEDAYVADLVTSIASLAETRSSQEETLRMKDRRLHEVEAQLRHAEKLAVVGERGVQVAQDVRNPVAAITGFAKRVLKSLPPKDPNREYLEIILRETERLERVLSEQVALAQMTRPRLKLENLNALVQDVLQSQAEDLVRRRVRLLKRLAPDVPTLLLDNEKMRQVLVNVLSYALHSVPSGGRLRVETRAAQGAVQAEIAHDGPKVAGEVLDRLFVPFSTSRRYGAGVGLAMAYQIVREHGGEIRARSEGDWSSIVTIYLPTRENDDRRRKPDRRDGRSDRRRRLA</sequence>
<dbReference type="SMART" id="SM00388">
    <property type="entry name" value="HisKA"/>
    <property type="match status" value="1"/>
</dbReference>
<dbReference type="InterPro" id="IPR003018">
    <property type="entry name" value="GAF"/>
</dbReference>
<feature type="region of interest" description="Disordered" evidence="7">
    <location>
        <begin position="718"/>
        <end position="741"/>
    </location>
</feature>
<dbReference type="GO" id="GO:0000155">
    <property type="term" value="F:phosphorelay sensor kinase activity"/>
    <property type="evidence" value="ECO:0007669"/>
    <property type="project" value="InterPro"/>
</dbReference>
<evidence type="ECO:0000256" key="7">
    <source>
        <dbReference type="SAM" id="MobiDB-lite"/>
    </source>
</evidence>
<protein>
    <submittedName>
        <fullName evidence="9">GAF domain-containing protein</fullName>
    </submittedName>
</protein>
<dbReference type="PROSITE" id="PS50109">
    <property type="entry name" value="HIS_KIN"/>
    <property type="match status" value="1"/>
</dbReference>
<gene>
    <name evidence="9" type="ORF">E6K74_08985</name>
</gene>
<dbReference type="GO" id="GO:0005524">
    <property type="term" value="F:ATP binding"/>
    <property type="evidence" value="ECO:0007669"/>
    <property type="project" value="UniProtKB-KW"/>
</dbReference>
<dbReference type="InterPro" id="IPR003661">
    <property type="entry name" value="HisK_dim/P_dom"/>
</dbReference>
<evidence type="ECO:0000313" key="10">
    <source>
        <dbReference type="Proteomes" id="UP000319829"/>
    </source>
</evidence>
<evidence type="ECO:0000256" key="1">
    <source>
        <dbReference type="ARBA" id="ARBA00022553"/>
    </source>
</evidence>
<dbReference type="SMART" id="SM00387">
    <property type="entry name" value="HATPase_c"/>
    <property type="match status" value="1"/>
</dbReference>
<dbReference type="SUPFAM" id="SSF47384">
    <property type="entry name" value="Homodimeric domain of signal transducing histidine kinase"/>
    <property type="match status" value="1"/>
</dbReference>
<dbReference type="EMBL" id="VBOU01000083">
    <property type="protein sequence ID" value="TMQ53637.1"/>
    <property type="molecule type" value="Genomic_DNA"/>
</dbReference>
<dbReference type="InterPro" id="IPR036890">
    <property type="entry name" value="HATPase_C_sf"/>
</dbReference>
<reference evidence="9 10" key="1">
    <citation type="journal article" date="2019" name="Nat. Microbiol.">
        <title>Mediterranean grassland soil C-N compound turnover is dependent on rainfall and depth, and is mediated by genomically divergent microorganisms.</title>
        <authorList>
            <person name="Diamond S."/>
            <person name="Andeer P.F."/>
            <person name="Li Z."/>
            <person name="Crits-Christoph A."/>
            <person name="Burstein D."/>
            <person name="Anantharaman K."/>
            <person name="Lane K.R."/>
            <person name="Thomas B.C."/>
            <person name="Pan C."/>
            <person name="Northen T.R."/>
            <person name="Banfield J.F."/>
        </authorList>
    </citation>
    <scope>NUCLEOTIDE SEQUENCE [LARGE SCALE GENOMIC DNA]</scope>
    <source>
        <strain evidence="9">WS_4</strain>
    </source>
</reference>
<dbReference type="Pfam" id="PF02518">
    <property type="entry name" value="HATPase_c"/>
    <property type="match status" value="1"/>
</dbReference>
<keyword evidence="6" id="KW-0902">Two-component regulatory system</keyword>
<dbReference type="Gene3D" id="1.10.287.130">
    <property type="match status" value="1"/>
</dbReference>
<evidence type="ECO:0000313" key="9">
    <source>
        <dbReference type="EMBL" id="TMQ53637.1"/>
    </source>
</evidence>
<keyword evidence="2" id="KW-0808">Transferase</keyword>
<keyword evidence="1" id="KW-0597">Phosphoprotein</keyword>
<comment type="caution">
    <text evidence="9">The sequence shown here is derived from an EMBL/GenBank/DDBJ whole genome shotgun (WGS) entry which is preliminary data.</text>
</comment>
<organism evidence="9 10">
    <name type="scientific">Eiseniibacteriota bacterium</name>
    <dbReference type="NCBI Taxonomy" id="2212470"/>
    <lineage>
        <taxon>Bacteria</taxon>
        <taxon>Candidatus Eiseniibacteriota</taxon>
    </lineage>
</organism>
<keyword evidence="3" id="KW-0547">Nucleotide-binding</keyword>
<accession>A0A538SQL8</accession>
<dbReference type="AlphaFoldDB" id="A0A538SQL8"/>
<dbReference type="Pfam" id="PF13492">
    <property type="entry name" value="GAF_3"/>
    <property type="match status" value="1"/>
</dbReference>
<dbReference type="SUPFAM" id="SSF55874">
    <property type="entry name" value="ATPase domain of HSP90 chaperone/DNA topoisomerase II/histidine kinase"/>
    <property type="match status" value="1"/>
</dbReference>
<dbReference type="InterPro" id="IPR036097">
    <property type="entry name" value="HisK_dim/P_sf"/>
</dbReference>
<evidence type="ECO:0000256" key="2">
    <source>
        <dbReference type="ARBA" id="ARBA00022679"/>
    </source>
</evidence>
<dbReference type="PANTHER" id="PTHR43065:SF10">
    <property type="entry name" value="PEROXIDE STRESS-ACTIVATED HISTIDINE KINASE MAK3"/>
    <property type="match status" value="1"/>
</dbReference>
<name>A0A538SQL8_UNCEI</name>
<evidence type="ECO:0000256" key="5">
    <source>
        <dbReference type="ARBA" id="ARBA00022840"/>
    </source>
</evidence>
<dbReference type="CDD" id="cd00082">
    <property type="entry name" value="HisKA"/>
    <property type="match status" value="1"/>
</dbReference>
<dbReference type="SUPFAM" id="SSF55781">
    <property type="entry name" value="GAF domain-like"/>
    <property type="match status" value="2"/>
</dbReference>
<evidence type="ECO:0000256" key="3">
    <source>
        <dbReference type="ARBA" id="ARBA00022741"/>
    </source>
</evidence>
<dbReference type="Pfam" id="PF00512">
    <property type="entry name" value="HisKA"/>
    <property type="match status" value="1"/>
</dbReference>
<evidence type="ECO:0000256" key="4">
    <source>
        <dbReference type="ARBA" id="ARBA00022777"/>
    </source>
</evidence>
<evidence type="ECO:0000256" key="6">
    <source>
        <dbReference type="ARBA" id="ARBA00023012"/>
    </source>
</evidence>
<dbReference type="Proteomes" id="UP000319829">
    <property type="component" value="Unassembled WGS sequence"/>
</dbReference>
<dbReference type="Gene3D" id="3.30.450.40">
    <property type="match status" value="2"/>
</dbReference>
<dbReference type="PANTHER" id="PTHR43065">
    <property type="entry name" value="SENSOR HISTIDINE KINASE"/>
    <property type="match status" value="1"/>
</dbReference>
<dbReference type="Gene3D" id="3.30.565.10">
    <property type="entry name" value="Histidine kinase-like ATPase, C-terminal domain"/>
    <property type="match status" value="1"/>
</dbReference>
<dbReference type="Pfam" id="PF01590">
    <property type="entry name" value="GAF"/>
    <property type="match status" value="1"/>
</dbReference>
<keyword evidence="5" id="KW-0067">ATP-binding</keyword>
<dbReference type="InterPro" id="IPR029016">
    <property type="entry name" value="GAF-like_dom_sf"/>
</dbReference>
<feature type="compositionally biased region" description="Basic and acidic residues" evidence="7">
    <location>
        <begin position="718"/>
        <end position="734"/>
    </location>
</feature>